<dbReference type="Proteomes" id="UP001055811">
    <property type="component" value="Linkage Group LG07"/>
</dbReference>
<organism evidence="1 2">
    <name type="scientific">Cichorium intybus</name>
    <name type="common">Chicory</name>
    <dbReference type="NCBI Taxonomy" id="13427"/>
    <lineage>
        <taxon>Eukaryota</taxon>
        <taxon>Viridiplantae</taxon>
        <taxon>Streptophyta</taxon>
        <taxon>Embryophyta</taxon>
        <taxon>Tracheophyta</taxon>
        <taxon>Spermatophyta</taxon>
        <taxon>Magnoliopsida</taxon>
        <taxon>eudicotyledons</taxon>
        <taxon>Gunneridae</taxon>
        <taxon>Pentapetalae</taxon>
        <taxon>asterids</taxon>
        <taxon>campanulids</taxon>
        <taxon>Asterales</taxon>
        <taxon>Asteraceae</taxon>
        <taxon>Cichorioideae</taxon>
        <taxon>Cichorieae</taxon>
        <taxon>Cichoriinae</taxon>
        <taxon>Cichorium</taxon>
    </lineage>
</organism>
<reference evidence="2" key="1">
    <citation type="journal article" date="2022" name="Mol. Ecol. Resour.">
        <title>The genomes of chicory, endive, great burdock and yacon provide insights into Asteraceae palaeo-polyploidization history and plant inulin production.</title>
        <authorList>
            <person name="Fan W."/>
            <person name="Wang S."/>
            <person name="Wang H."/>
            <person name="Wang A."/>
            <person name="Jiang F."/>
            <person name="Liu H."/>
            <person name="Zhao H."/>
            <person name="Xu D."/>
            <person name="Zhang Y."/>
        </authorList>
    </citation>
    <scope>NUCLEOTIDE SEQUENCE [LARGE SCALE GENOMIC DNA]</scope>
    <source>
        <strain evidence="2">cv. Punajuju</strain>
    </source>
</reference>
<evidence type="ECO:0000313" key="2">
    <source>
        <dbReference type="Proteomes" id="UP001055811"/>
    </source>
</evidence>
<comment type="caution">
    <text evidence="1">The sequence shown here is derived from an EMBL/GenBank/DDBJ whole genome shotgun (WGS) entry which is preliminary data.</text>
</comment>
<sequence>MQLDNMAHKNCTVSLVIFVAMLCIYCRVDFVKASIVKTDKDLTREVYSKLRFRKLRKSTKIQDTSSHRRRSIQEKVKEERQMYAQEIQEVSTLHAIIY</sequence>
<accession>A0ACB9AG85</accession>
<protein>
    <submittedName>
        <fullName evidence="1">Uncharacterized protein</fullName>
    </submittedName>
</protein>
<dbReference type="EMBL" id="CM042015">
    <property type="protein sequence ID" value="KAI3709157.1"/>
    <property type="molecule type" value="Genomic_DNA"/>
</dbReference>
<name>A0ACB9AG85_CICIN</name>
<keyword evidence="2" id="KW-1185">Reference proteome</keyword>
<evidence type="ECO:0000313" key="1">
    <source>
        <dbReference type="EMBL" id="KAI3709157.1"/>
    </source>
</evidence>
<reference evidence="1 2" key="2">
    <citation type="journal article" date="2022" name="Mol. Ecol. Resour.">
        <title>The genomes of chicory, endive, great burdock and yacon provide insights into Asteraceae paleo-polyploidization history and plant inulin production.</title>
        <authorList>
            <person name="Fan W."/>
            <person name="Wang S."/>
            <person name="Wang H."/>
            <person name="Wang A."/>
            <person name="Jiang F."/>
            <person name="Liu H."/>
            <person name="Zhao H."/>
            <person name="Xu D."/>
            <person name="Zhang Y."/>
        </authorList>
    </citation>
    <scope>NUCLEOTIDE SEQUENCE [LARGE SCALE GENOMIC DNA]</scope>
    <source>
        <strain evidence="2">cv. Punajuju</strain>
        <tissue evidence="1">Leaves</tissue>
    </source>
</reference>
<proteinExistence type="predicted"/>
<gene>
    <name evidence="1" type="ORF">L2E82_38916</name>
</gene>